<protein>
    <submittedName>
        <fullName evidence="1">Uncharacterized protein</fullName>
    </submittedName>
</protein>
<dbReference type="Proteomes" id="UP000807469">
    <property type="component" value="Unassembled WGS sequence"/>
</dbReference>
<gene>
    <name evidence="1" type="ORF">BDN70DRAFT_415002</name>
</gene>
<name>A0A9P6CTH0_9AGAR</name>
<proteinExistence type="predicted"/>
<accession>A0A9P6CTH0</accession>
<evidence type="ECO:0000313" key="2">
    <source>
        <dbReference type="Proteomes" id="UP000807469"/>
    </source>
</evidence>
<keyword evidence="2" id="KW-1185">Reference proteome</keyword>
<dbReference type="EMBL" id="MU155477">
    <property type="protein sequence ID" value="KAF9473020.1"/>
    <property type="molecule type" value="Genomic_DNA"/>
</dbReference>
<reference evidence="1" key="1">
    <citation type="submission" date="2020-11" db="EMBL/GenBank/DDBJ databases">
        <authorList>
            <consortium name="DOE Joint Genome Institute"/>
            <person name="Ahrendt S."/>
            <person name="Riley R."/>
            <person name="Andreopoulos W."/>
            <person name="Labutti K."/>
            <person name="Pangilinan J."/>
            <person name="Ruiz-Duenas F.J."/>
            <person name="Barrasa J.M."/>
            <person name="Sanchez-Garcia M."/>
            <person name="Camarero S."/>
            <person name="Miyauchi S."/>
            <person name="Serrano A."/>
            <person name="Linde D."/>
            <person name="Babiker R."/>
            <person name="Drula E."/>
            <person name="Ayuso-Fernandez I."/>
            <person name="Pacheco R."/>
            <person name="Padilla G."/>
            <person name="Ferreira P."/>
            <person name="Barriuso J."/>
            <person name="Kellner H."/>
            <person name="Castanera R."/>
            <person name="Alfaro M."/>
            <person name="Ramirez L."/>
            <person name="Pisabarro A.G."/>
            <person name="Kuo A."/>
            <person name="Tritt A."/>
            <person name="Lipzen A."/>
            <person name="He G."/>
            <person name="Yan M."/>
            <person name="Ng V."/>
            <person name="Cullen D."/>
            <person name="Martin F."/>
            <person name="Rosso M.-N."/>
            <person name="Henrissat B."/>
            <person name="Hibbett D."/>
            <person name="Martinez A.T."/>
            <person name="Grigoriev I.V."/>
        </authorList>
    </citation>
    <scope>NUCLEOTIDE SEQUENCE</scope>
    <source>
        <strain evidence="1">CIRM-BRFM 674</strain>
    </source>
</reference>
<sequence>MNNAWSKYIYSLVKILQFHPSNVVCISALCLSCIDPECNPPSFVFFTPTLVSWPARKVITGSYGLCTSFQTGLEINGSDCDGVSKMCSCHLLLVFSHAFPSQRPRSFFHISNDSRYVSCNMTNVGIKTLCRCWCTEGPYGRIIVKFENSSTGW</sequence>
<comment type="caution">
    <text evidence="1">The sequence shown here is derived from an EMBL/GenBank/DDBJ whole genome shotgun (WGS) entry which is preliminary data.</text>
</comment>
<evidence type="ECO:0000313" key="1">
    <source>
        <dbReference type="EMBL" id="KAF9473020.1"/>
    </source>
</evidence>
<organism evidence="1 2">
    <name type="scientific">Pholiota conissans</name>
    <dbReference type="NCBI Taxonomy" id="109636"/>
    <lineage>
        <taxon>Eukaryota</taxon>
        <taxon>Fungi</taxon>
        <taxon>Dikarya</taxon>
        <taxon>Basidiomycota</taxon>
        <taxon>Agaricomycotina</taxon>
        <taxon>Agaricomycetes</taxon>
        <taxon>Agaricomycetidae</taxon>
        <taxon>Agaricales</taxon>
        <taxon>Agaricineae</taxon>
        <taxon>Strophariaceae</taxon>
        <taxon>Pholiota</taxon>
    </lineage>
</organism>
<dbReference type="AlphaFoldDB" id="A0A9P6CTH0"/>